<feature type="compositionally biased region" description="Low complexity" evidence="5">
    <location>
        <begin position="1266"/>
        <end position="1278"/>
    </location>
</feature>
<feature type="coiled-coil region" evidence="4">
    <location>
        <begin position="746"/>
        <end position="805"/>
    </location>
</feature>
<keyword evidence="2" id="KW-0333">Golgi apparatus</keyword>
<keyword evidence="3 4" id="KW-0175">Coiled coil</keyword>
<dbReference type="GO" id="GO:0007030">
    <property type="term" value="P:Golgi organization"/>
    <property type="evidence" value="ECO:0007669"/>
    <property type="project" value="TreeGrafter"/>
</dbReference>
<dbReference type="GO" id="GO:0031267">
    <property type="term" value="F:small GTPase binding"/>
    <property type="evidence" value="ECO:0007669"/>
    <property type="project" value="TreeGrafter"/>
</dbReference>
<reference evidence="7" key="1">
    <citation type="submission" date="2017-01" db="EMBL/GenBank/DDBJ databases">
        <title>A deep insight into the sialotranscriptome of adult male and female Cluex tarsalis mosquitoes.</title>
        <authorList>
            <person name="Ribeiro J.M."/>
            <person name="Moreira F."/>
            <person name="Bernard K.A."/>
            <person name="Calvo E."/>
        </authorList>
    </citation>
    <scope>NUCLEOTIDE SEQUENCE</scope>
    <source>
        <strain evidence="7">Kern County</strain>
        <tissue evidence="7">Salivary glands</tissue>
    </source>
</reference>
<protein>
    <submittedName>
        <fullName evidence="7">Putative thyroid receptor-interacting protein 11</fullName>
    </submittedName>
</protein>
<dbReference type="AlphaFoldDB" id="A0A1Q3FFB4"/>
<feature type="coiled-coil region" evidence="4">
    <location>
        <begin position="49"/>
        <end position="83"/>
    </location>
</feature>
<evidence type="ECO:0000259" key="6">
    <source>
        <dbReference type="PROSITE" id="PS50913"/>
    </source>
</evidence>
<evidence type="ECO:0000256" key="1">
    <source>
        <dbReference type="ARBA" id="ARBA00004555"/>
    </source>
</evidence>
<feature type="domain" description="GRIP" evidence="6">
    <location>
        <begin position="1106"/>
        <end position="1156"/>
    </location>
</feature>
<evidence type="ECO:0000256" key="2">
    <source>
        <dbReference type="ARBA" id="ARBA00023034"/>
    </source>
</evidence>
<feature type="compositionally biased region" description="Polar residues" evidence="5">
    <location>
        <begin position="108"/>
        <end position="125"/>
    </location>
</feature>
<proteinExistence type="predicted"/>
<name>A0A1Q3FFB4_CULTA</name>
<accession>A0A1Q3FFB4</accession>
<feature type="coiled-coil region" evidence="4">
    <location>
        <begin position="899"/>
        <end position="1106"/>
    </location>
</feature>
<feature type="region of interest" description="Disordered" evidence="5">
    <location>
        <begin position="1210"/>
        <end position="1278"/>
    </location>
</feature>
<comment type="subcellular location">
    <subcellularLocation>
        <location evidence="1">Golgi apparatus</location>
    </subcellularLocation>
</comment>
<sequence>MSWLKLNDSLNKVKGQITSFAQEVLAEGIVEEDPQEDDEGRRFNPIKELEKAKDQVEQLTGLCATQDQEIATLRKQIAEFQQLKTEPTLSSSKLIAKESPPLTDQHAGPSTSTHQPTVPATSTLEDSWFWDPEQNVSSTSSSSKKDDDAENDSPRSGADLTTIPLEPPASEGEIIERLHRQLTDKSQQLKKQMLENALLNEKLTQMSGENRELNENIEELDRQHELVVENLLTAKKSLQERCSQLEEELRIKQGEASVATELDELKVSYGKLEKSYVNSCQESVRLKAELERIVVENIDTVAGLEGEITELKKTLEETQNSSEEVDQKFNAVAGEKARLEEQLTTLKDEHEQMGKKLVEMTALSEQLVKAEDECKQLKRDLEEVKRKSEEDAFVALDQSELEELRKNYEALTVEVERWKSDCDRLQEDNLTLQKSEKLLQSKLEERKPDETQVAQLQQEVRELQNELRSVIIDNSVQLDGKEKEWQEKLNFLKAENSRIQHSKDTLEADLMQYEKECGNLMKNNDMLIAEIENLKCKKLETINENAEDSIVILERQLEESTMLNKSLEDEYQEVNKKLEEVLEEREELDAKVENYQKTLEEKTRIVYDLRMTVEALEAEKAHLLFEVNEAKSKESTSEELDDLERYKLETQDLRAQLSTINEDHASLVLKLQQLQQTSVENTRNSEAKLAECRTELEAKETVIKQLQADLLRVSEEVSASKTANQTTNESATKVLEERLEAEASKATTLAVEKDEIEEKLAKAMEELDRVRTEFEEVSKTNTAKIAELTQAVESATQQKDNLVQLVTVKHNENVQYHAEIQRLSQLLQTELAAKTELKADCQECPSLREKLAQLEAQTAKLADFDKMADQIQFLREKSDILTNNLLIEQNNQKVLQQEKQEVIEQKNGLAKDLERLRQHLLEIEEAHTLETVELQQRYDEARGKLQTLEEDVKKSSNAQKSASIRANQHAETLQAQYHLLQQQRDELAAKLSAADDRDQKNLASLTNLQVALEQFQNNKERDIEQATLAIRRELEQVQTRETALKGDIRQLQQQLADAKNGLLAAARISDQLEIAQVTVASLREELSKSNDRYLQLEGRLQATEANQADKVEKSLVKNLVIGYVVAPNQTDKHQILKLISAVLTMDQAECTKVGLNRSGGGWFNSILGSGATATNYNKESLTEAFVKFLEKESTPRPPNPAGSSLLNIMANQQQPSPPPSHSSRTATPTQAPGGGGDPVPVPVTPVQPVMLFGGTAATTEFQPPRSSSSILKDILSDS</sequence>
<evidence type="ECO:0000256" key="4">
    <source>
        <dbReference type="SAM" id="Coils"/>
    </source>
</evidence>
<dbReference type="PANTHER" id="PTHR18921">
    <property type="entry name" value="MYOSIN HEAVY CHAIN - RELATED"/>
    <property type="match status" value="1"/>
</dbReference>
<evidence type="ECO:0000313" key="7">
    <source>
        <dbReference type="EMBL" id="JAV26244.1"/>
    </source>
</evidence>
<dbReference type="InterPro" id="IPR000237">
    <property type="entry name" value="GRIP_dom"/>
</dbReference>
<organism evidence="7">
    <name type="scientific">Culex tarsalis</name>
    <name type="common">Encephalitis mosquito</name>
    <dbReference type="NCBI Taxonomy" id="7177"/>
    <lineage>
        <taxon>Eukaryota</taxon>
        <taxon>Metazoa</taxon>
        <taxon>Ecdysozoa</taxon>
        <taxon>Arthropoda</taxon>
        <taxon>Hexapoda</taxon>
        <taxon>Insecta</taxon>
        <taxon>Pterygota</taxon>
        <taxon>Neoptera</taxon>
        <taxon>Endopterygota</taxon>
        <taxon>Diptera</taxon>
        <taxon>Nematocera</taxon>
        <taxon>Culicoidea</taxon>
        <taxon>Culicidae</taxon>
        <taxon>Culicinae</taxon>
        <taxon>Culicini</taxon>
        <taxon>Culex</taxon>
        <taxon>Culex</taxon>
    </lineage>
</organism>
<dbReference type="EMBL" id="GFDL01008801">
    <property type="protein sequence ID" value="JAV26244.1"/>
    <property type="molecule type" value="Transcribed_RNA"/>
</dbReference>
<dbReference type="PROSITE" id="PS50913">
    <property type="entry name" value="GRIP"/>
    <property type="match status" value="1"/>
</dbReference>
<feature type="compositionally biased region" description="Polar residues" evidence="5">
    <location>
        <begin position="1256"/>
        <end position="1265"/>
    </location>
</feature>
<dbReference type="GO" id="GO:0006888">
    <property type="term" value="P:endoplasmic reticulum to Golgi vesicle-mediated transport"/>
    <property type="evidence" value="ECO:0007669"/>
    <property type="project" value="TreeGrafter"/>
</dbReference>
<dbReference type="GO" id="GO:0005794">
    <property type="term" value="C:Golgi apparatus"/>
    <property type="evidence" value="ECO:0007669"/>
    <property type="project" value="UniProtKB-SubCell"/>
</dbReference>
<feature type="coiled-coil region" evidence="4">
    <location>
        <begin position="301"/>
        <end position="663"/>
    </location>
</feature>
<evidence type="ECO:0000256" key="3">
    <source>
        <dbReference type="ARBA" id="ARBA00023054"/>
    </source>
</evidence>
<keyword evidence="7" id="KW-0675">Receptor</keyword>
<feature type="region of interest" description="Disordered" evidence="5">
    <location>
        <begin position="98"/>
        <end position="170"/>
    </location>
</feature>
<feature type="coiled-coil region" evidence="4">
    <location>
        <begin position="175"/>
        <end position="255"/>
    </location>
</feature>
<dbReference type="PANTHER" id="PTHR18921:SF2">
    <property type="entry name" value="THYROID RECEPTOR-INTERACTING PROTEIN 11"/>
    <property type="match status" value="1"/>
</dbReference>
<feature type="coiled-coil region" evidence="4">
    <location>
        <begin position="689"/>
        <end position="716"/>
    </location>
</feature>
<evidence type="ECO:0000256" key="5">
    <source>
        <dbReference type="SAM" id="MobiDB-lite"/>
    </source>
</evidence>